<evidence type="ECO:0000313" key="2">
    <source>
        <dbReference type="EMBL" id="QTD49670.1"/>
    </source>
</evidence>
<dbReference type="RefSeq" id="WP_237379302.1">
    <property type="nucleotide sequence ID" value="NZ_CP071793.1"/>
</dbReference>
<dbReference type="GO" id="GO:0016758">
    <property type="term" value="F:hexosyltransferase activity"/>
    <property type="evidence" value="ECO:0007669"/>
    <property type="project" value="UniProtKB-ARBA"/>
</dbReference>
<sequence>MQTPRVSLVMTVLNGARYISEAIQSAVDQTFPDWELIIFDDGSTDRSQALARTCAKTDPRIRVVASEHVGRVEALNRAMALATGIYVGWLDADDRLTPDCLAKTVAFLDQHPMVGMVYTDYLNIDLNSRNPSLGHRTRTPYSPQALLTSFMVFHFRLFRRELFTLVGGLDPETAFAEDYDFALKASEVAEIRHLLKALYCYRRHPDSTTSRHRYQQIVASRIAIQHALNRRGLGDRYRVELEIQGRYRITRKDHRP</sequence>
<reference evidence="2" key="1">
    <citation type="submission" date="2021-03" db="EMBL/GenBank/DDBJ databases">
        <title>Acanthopleuribacteraceae sp. M133.</title>
        <authorList>
            <person name="Wang G."/>
        </authorList>
    </citation>
    <scope>NUCLEOTIDE SEQUENCE</scope>
    <source>
        <strain evidence="2">M133</strain>
    </source>
</reference>
<dbReference type="PANTHER" id="PTHR22916">
    <property type="entry name" value="GLYCOSYLTRANSFERASE"/>
    <property type="match status" value="1"/>
</dbReference>
<dbReference type="Gene3D" id="3.90.550.10">
    <property type="entry name" value="Spore Coat Polysaccharide Biosynthesis Protein SpsA, Chain A"/>
    <property type="match status" value="1"/>
</dbReference>
<feature type="domain" description="Glycosyltransferase 2-like" evidence="1">
    <location>
        <begin position="7"/>
        <end position="163"/>
    </location>
</feature>
<accession>A0A8A4TJD9</accession>
<evidence type="ECO:0000313" key="3">
    <source>
        <dbReference type="Proteomes" id="UP000663929"/>
    </source>
</evidence>
<name>A0A8A4TJD9_SULCO</name>
<keyword evidence="3" id="KW-1185">Reference proteome</keyword>
<dbReference type="SUPFAM" id="SSF53448">
    <property type="entry name" value="Nucleotide-diphospho-sugar transferases"/>
    <property type="match status" value="1"/>
</dbReference>
<dbReference type="Pfam" id="PF00535">
    <property type="entry name" value="Glycos_transf_2"/>
    <property type="match status" value="1"/>
</dbReference>
<dbReference type="PANTHER" id="PTHR22916:SF3">
    <property type="entry name" value="UDP-GLCNAC:BETAGAL BETA-1,3-N-ACETYLGLUCOSAMINYLTRANSFERASE-LIKE PROTEIN 1"/>
    <property type="match status" value="1"/>
</dbReference>
<organism evidence="2 3">
    <name type="scientific">Sulfidibacter corallicola</name>
    <dbReference type="NCBI Taxonomy" id="2818388"/>
    <lineage>
        <taxon>Bacteria</taxon>
        <taxon>Pseudomonadati</taxon>
        <taxon>Acidobacteriota</taxon>
        <taxon>Holophagae</taxon>
        <taxon>Acanthopleuribacterales</taxon>
        <taxon>Acanthopleuribacteraceae</taxon>
        <taxon>Sulfidibacter</taxon>
    </lineage>
</organism>
<proteinExistence type="predicted"/>
<dbReference type="Proteomes" id="UP000663929">
    <property type="component" value="Chromosome"/>
</dbReference>
<protein>
    <submittedName>
        <fullName evidence="2">Glycosyltransferase</fullName>
    </submittedName>
</protein>
<gene>
    <name evidence="2" type="ORF">J3U87_29150</name>
</gene>
<dbReference type="InterPro" id="IPR029044">
    <property type="entry name" value="Nucleotide-diphossugar_trans"/>
</dbReference>
<dbReference type="EMBL" id="CP071793">
    <property type="protein sequence ID" value="QTD49670.1"/>
    <property type="molecule type" value="Genomic_DNA"/>
</dbReference>
<dbReference type="InterPro" id="IPR001173">
    <property type="entry name" value="Glyco_trans_2-like"/>
</dbReference>
<evidence type="ECO:0000259" key="1">
    <source>
        <dbReference type="Pfam" id="PF00535"/>
    </source>
</evidence>
<dbReference type="KEGG" id="scor:J3U87_29150"/>
<dbReference type="AlphaFoldDB" id="A0A8A4TJD9"/>